<feature type="compositionally biased region" description="Low complexity" evidence="16">
    <location>
        <begin position="26"/>
        <end position="38"/>
    </location>
</feature>
<keyword evidence="6" id="KW-0156">Chromatin regulator</keyword>
<evidence type="ECO:0000256" key="11">
    <source>
        <dbReference type="ARBA" id="ARBA00023212"/>
    </source>
</evidence>
<keyword evidence="13" id="KW-0012">Acyltransferase</keyword>
<protein>
    <recommendedName>
        <fullName evidence="4">histone acetyltransferase</fullName>
        <ecNumber evidence="4">2.3.1.48</ecNumber>
    </recommendedName>
</protein>
<feature type="domain" description="Bromo" evidence="17">
    <location>
        <begin position="706"/>
        <end position="776"/>
    </location>
</feature>
<dbReference type="SUPFAM" id="SSF55729">
    <property type="entry name" value="Acyl-CoA N-acyltransferases (Nat)"/>
    <property type="match status" value="1"/>
</dbReference>
<evidence type="ECO:0000256" key="5">
    <source>
        <dbReference type="ARBA" id="ARBA00022679"/>
    </source>
</evidence>
<dbReference type="Pfam" id="PF06466">
    <property type="entry name" value="PCAF_N"/>
    <property type="match status" value="1"/>
</dbReference>
<evidence type="ECO:0000256" key="15">
    <source>
        <dbReference type="PROSITE-ProRule" id="PRU00035"/>
    </source>
</evidence>
<evidence type="ECO:0000256" key="1">
    <source>
        <dbReference type="ARBA" id="ARBA00004123"/>
    </source>
</evidence>
<evidence type="ECO:0000256" key="13">
    <source>
        <dbReference type="ARBA" id="ARBA00023315"/>
    </source>
</evidence>
<accession>A0A7I8W051</accession>
<dbReference type="PRINTS" id="PR00503">
    <property type="entry name" value="BROMODOMAIN"/>
</dbReference>
<evidence type="ECO:0000256" key="12">
    <source>
        <dbReference type="ARBA" id="ARBA00023242"/>
    </source>
</evidence>
<comment type="catalytic activity">
    <reaction evidence="14">
        <text>L-lysyl-[histone] + acetyl-CoA = N(6)-acetyl-L-lysyl-[histone] + CoA + H(+)</text>
        <dbReference type="Rhea" id="RHEA:21992"/>
        <dbReference type="Rhea" id="RHEA-COMP:9845"/>
        <dbReference type="Rhea" id="RHEA-COMP:11338"/>
        <dbReference type="ChEBI" id="CHEBI:15378"/>
        <dbReference type="ChEBI" id="CHEBI:29969"/>
        <dbReference type="ChEBI" id="CHEBI:57287"/>
        <dbReference type="ChEBI" id="CHEBI:57288"/>
        <dbReference type="ChEBI" id="CHEBI:61930"/>
        <dbReference type="EC" id="2.3.1.48"/>
    </reaction>
    <physiologicalReaction direction="left-to-right" evidence="14">
        <dbReference type="Rhea" id="RHEA:21993"/>
    </physiologicalReaction>
</comment>
<evidence type="ECO:0000256" key="7">
    <source>
        <dbReference type="ARBA" id="ARBA00023015"/>
    </source>
</evidence>
<dbReference type="PROSITE" id="PS00633">
    <property type="entry name" value="BROMODOMAIN_1"/>
    <property type="match status" value="1"/>
</dbReference>
<dbReference type="PANTHER" id="PTHR45750:SF3">
    <property type="entry name" value="HISTONE ACETYLTRANSFERASE"/>
    <property type="match status" value="1"/>
</dbReference>
<dbReference type="CDD" id="cd05509">
    <property type="entry name" value="Bromo_gcn5_like"/>
    <property type="match status" value="1"/>
</dbReference>
<dbReference type="PROSITE" id="PS50014">
    <property type="entry name" value="BROMODOMAIN_2"/>
    <property type="match status" value="1"/>
</dbReference>
<dbReference type="InterPro" id="IPR000182">
    <property type="entry name" value="GNAT_dom"/>
</dbReference>
<evidence type="ECO:0000256" key="16">
    <source>
        <dbReference type="SAM" id="MobiDB-lite"/>
    </source>
</evidence>
<evidence type="ECO:0000259" key="17">
    <source>
        <dbReference type="PROSITE" id="PS50014"/>
    </source>
</evidence>
<evidence type="ECO:0000256" key="6">
    <source>
        <dbReference type="ARBA" id="ARBA00022853"/>
    </source>
</evidence>
<dbReference type="EC" id="2.3.1.48" evidence="4"/>
<sequence>MGTNFSTQPTLAKMASTEDCEKPSKSRNSTSESSSNDSVEPARLSNLQKITQRKEQIKNLSREKMVEKIAIYSQCKMDQCKCTGWKMNKENDIEETVELLSNCRCGHPFENHVSHLKSLEDEVLQKLTRITLDFEHIYRCVHKEEDADVKQVYFYMFKIFRKSIQNLSDPKDEAQEHLGSVPFENPSIQKAIMNFVSFKYGNLDQTQWQNMYDLSKMFLHYINHWKLETPSVKRKNSPEEEFSTYKMNYTRWLCYCHVPVMCDSLPKHELCEIFGKTLLQTIFTSVSTQLMTKLTSEKDRMPVEKRNIIFEHMPVFLENLEAEVVNKSSTIWDDAYVDSNSRSHTTPKSIKSEPGMNYTISESRSSSRRIAAQQSRNVSTTTKRKLYHSDSDDSLGIATKLAYKPPEGDIASETLDEVIEELENEGIFVGPEKNTPEVGTPVLHGARDEAARIEERKGIIELHVISNSLKRDVDKKCLLWLIGLQNVFSHQLPRMPKEYITRLVFDPKHTCLALIKDTRVIGGICFRMFPTQGFTEIVFCAVTANEQVKGYGTHIMNHLKDYHVKNKVFHFLTYADEFATGYFQKQGFTKNISLPKNRYVGFIKEYEGATLMCCQLNPNIIYTSISQIIKKQKQIVRKLKEKKQKIIEKQYPGLTCFKDGVKQIPIESIPGIIEAEWRADSEISNDTSMTTEQMHSSMKTIINYLKAHPSAWPFLKPVDKDEVPDYYDHIKFPMDLRTVSERLKAGYYCHKRLFIADINRIFTNCRAYNDSTTEYYRCADRLNTFFNNKLKDLNLSD</sequence>
<comment type="subcellular location">
    <subcellularLocation>
        <location evidence="2">Cytoplasm</location>
        <location evidence="2">Cytoskeleton</location>
        <location evidence="2">Microtubule organizing center</location>
        <location evidence="2">Centrosome</location>
    </subcellularLocation>
    <subcellularLocation>
        <location evidence="1">Nucleus</location>
    </subcellularLocation>
</comment>
<evidence type="ECO:0000259" key="18">
    <source>
        <dbReference type="PROSITE" id="PS51186"/>
    </source>
</evidence>
<keyword evidence="5" id="KW-0808">Transferase</keyword>
<evidence type="ECO:0000256" key="4">
    <source>
        <dbReference type="ARBA" id="ARBA00013184"/>
    </source>
</evidence>
<dbReference type="InterPro" id="IPR018359">
    <property type="entry name" value="Bromodomain_CS"/>
</dbReference>
<reference evidence="19 20" key="1">
    <citation type="submission" date="2020-08" db="EMBL/GenBank/DDBJ databases">
        <authorList>
            <person name="Hejnol A."/>
        </authorList>
    </citation>
    <scope>NUCLEOTIDE SEQUENCE [LARGE SCALE GENOMIC DNA]</scope>
</reference>
<dbReference type="InterPro" id="IPR001487">
    <property type="entry name" value="Bromodomain"/>
</dbReference>
<dbReference type="OrthoDB" id="1937912at2759"/>
<evidence type="ECO:0000313" key="20">
    <source>
        <dbReference type="Proteomes" id="UP000549394"/>
    </source>
</evidence>
<keyword evidence="11" id="KW-0963">Cytoplasm</keyword>
<dbReference type="PANTHER" id="PTHR45750">
    <property type="entry name" value="GH11602P"/>
    <property type="match status" value="1"/>
</dbReference>
<dbReference type="CDD" id="cd04301">
    <property type="entry name" value="NAT_SF"/>
    <property type="match status" value="1"/>
</dbReference>
<gene>
    <name evidence="19" type="ORF">DGYR_LOCUS9778</name>
</gene>
<dbReference type="SMART" id="SM00297">
    <property type="entry name" value="BROMO"/>
    <property type="match status" value="1"/>
</dbReference>
<keyword evidence="9" id="KW-0010">Activator</keyword>
<keyword evidence="12" id="KW-0539">Nucleus</keyword>
<dbReference type="Pfam" id="PF00439">
    <property type="entry name" value="Bromodomain"/>
    <property type="match status" value="1"/>
</dbReference>
<comment type="caution">
    <text evidence="19">The sequence shown here is derived from an EMBL/GenBank/DDBJ whole genome shotgun (WGS) entry which is preliminary data.</text>
</comment>
<evidence type="ECO:0000256" key="2">
    <source>
        <dbReference type="ARBA" id="ARBA00004300"/>
    </source>
</evidence>
<dbReference type="Gene3D" id="1.20.920.10">
    <property type="entry name" value="Bromodomain-like"/>
    <property type="match status" value="1"/>
</dbReference>
<dbReference type="GO" id="GO:0043992">
    <property type="term" value="F:histone H3K9 acetyltransferase activity"/>
    <property type="evidence" value="ECO:0007669"/>
    <property type="project" value="UniProtKB-ARBA"/>
</dbReference>
<feature type="domain" description="N-acetyltransferase" evidence="18">
    <location>
        <begin position="468"/>
        <end position="617"/>
    </location>
</feature>
<dbReference type="InterPro" id="IPR009464">
    <property type="entry name" value="PCAF_N"/>
</dbReference>
<dbReference type="InterPro" id="IPR036427">
    <property type="entry name" value="Bromodomain-like_sf"/>
</dbReference>
<evidence type="ECO:0000313" key="19">
    <source>
        <dbReference type="EMBL" id="CAD5121882.1"/>
    </source>
</evidence>
<feature type="compositionally biased region" description="Polar residues" evidence="16">
    <location>
        <begin position="1"/>
        <end position="10"/>
    </location>
</feature>
<dbReference type="FunFam" id="3.40.630.30:FF:000004">
    <property type="entry name" value="Histone acetyltransferase KAT2A"/>
    <property type="match status" value="1"/>
</dbReference>
<dbReference type="GO" id="GO:0140672">
    <property type="term" value="C:ATAC complex"/>
    <property type="evidence" value="ECO:0007669"/>
    <property type="project" value="TreeGrafter"/>
</dbReference>
<feature type="region of interest" description="Disordered" evidence="16">
    <location>
        <begin position="341"/>
        <end position="384"/>
    </location>
</feature>
<evidence type="ECO:0000256" key="8">
    <source>
        <dbReference type="ARBA" id="ARBA00023117"/>
    </source>
</evidence>
<dbReference type="GO" id="GO:0045944">
    <property type="term" value="P:positive regulation of transcription by RNA polymerase II"/>
    <property type="evidence" value="ECO:0007669"/>
    <property type="project" value="TreeGrafter"/>
</dbReference>
<dbReference type="SUPFAM" id="SSF47370">
    <property type="entry name" value="Bromodomain"/>
    <property type="match status" value="1"/>
</dbReference>
<keyword evidence="7" id="KW-0805">Transcription regulation</keyword>
<feature type="region of interest" description="Disordered" evidence="16">
    <location>
        <begin position="1"/>
        <end position="42"/>
    </location>
</feature>
<dbReference type="Pfam" id="PF00583">
    <property type="entry name" value="Acetyltransf_1"/>
    <property type="match status" value="1"/>
</dbReference>
<keyword evidence="11" id="KW-0206">Cytoskeleton</keyword>
<dbReference type="GO" id="GO:0005813">
    <property type="term" value="C:centrosome"/>
    <property type="evidence" value="ECO:0007669"/>
    <property type="project" value="UniProtKB-SubCell"/>
</dbReference>
<proteinExistence type="inferred from homology"/>
<evidence type="ECO:0000256" key="3">
    <source>
        <dbReference type="ARBA" id="ARBA00008607"/>
    </source>
</evidence>
<evidence type="ECO:0000256" key="14">
    <source>
        <dbReference type="ARBA" id="ARBA00048940"/>
    </source>
</evidence>
<dbReference type="Proteomes" id="UP000549394">
    <property type="component" value="Unassembled WGS sequence"/>
</dbReference>
<comment type="similarity">
    <text evidence="3">Belongs to the acetyltransferase family. GCN5 subfamily.</text>
</comment>
<name>A0A7I8W051_9ANNE</name>
<dbReference type="AlphaFoldDB" id="A0A7I8W051"/>
<evidence type="ECO:0000256" key="10">
    <source>
        <dbReference type="ARBA" id="ARBA00023163"/>
    </source>
</evidence>
<dbReference type="InterPro" id="IPR037800">
    <property type="entry name" value="GCN5"/>
</dbReference>
<dbReference type="Gene3D" id="3.40.630.30">
    <property type="match status" value="1"/>
</dbReference>
<evidence type="ECO:0000256" key="9">
    <source>
        <dbReference type="ARBA" id="ARBA00023159"/>
    </source>
</evidence>
<keyword evidence="8 15" id="KW-0103">Bromodomain</keyword>
<keyword evidence="10" id="KW-0804">Transcription</keyword>
<dbReference type="GO" id="GO:0005634">
    <property type="term" value="C:nucleus"/>
    <property type="evidence" value="ECO:0007669"/>
    <property type="project" value="UniProtKB-SubCell"/>
</dbReference>
<keyword evidence="20" id="KW-1185">Reference proteome</keyword>
<dbReference type="PROSITE" id="PS51186">
    <property type="entry name" value="GNAT"/>
    <property type="match status" value="1"/>
</dbReference>
<organism evidence="19 20">
    <name type="scientific">Dimorphilus gyrociliatus</name>
    <dbReference type="NCBI Taxonomy" id="2664684"/>
    <lineage>
        <taxon>Eukaryota</taxon>
        <taxon>Metazoa</taxon>
        <taxon>Spiralia</taxon>
        <taxon>Lophotrochozoa</taxon>
        <taxon>Annelida</taxon>
        <taxon>Polychaeta</taxon>
        <taxon>Polychaeta incertae sedis</taxon>
        <taxon>Dinophilidae</taxon>
        <taxon>Dimorphilus</taxon>
    </lineage>
</organism>
<dbReference type="InterPro" id="IPR016181">
    <property type="entry name" value="Acyl_CoA_acyltransferase"/>
</dbReference>
<feature type="compositionally biased region" description="Low complexity" evidence="16">
    <location>
        <begin position="360"/>
        <end position="376"/>
    </location>
</feature>
<dbReference type="EMBL" id="CAJFCJ010000015">
    <property type="protein sequence ID" value="CAD5121882.1"/>
    <property type="molecule type" value="Genomic_DNA"/>
</dbReference>